<dbReference type="RefSeq" id="WP_085218231.1">
    <property type="nucleotide sequence ID" value="NZ_LT840185.1"/>
</dbReference>
<protein>
    <submittedName>
        <fullName evidence="1">Sel1 repeat-containing protein</fullName>
    </submittedName>
</protein>
<dbReference type="Pfam" id="PF08238">
    <property type="entry name" value="Sel1"/>
    <property type="match status" value="2"/>
</dbReference>
<reference evidence="2" key="1">
    <citation type="submission" date="2017-04" db="EMBL/GenBank/DDBJ databases">
        <authorList>
            <person name="Varghese N."/>
            <person name="Submissions S."/>
        </authorList>
    </citation>
    <scope>NUCLEOTIDE SEQUENCE [LARGE SCALE GENOMIC DNA]</scope>
    <source>
        <strain evidence="2">Dd16</strain>
    </source>
</reference>
<dbReference type="OrthoDB" id="6810016at2"/>
<dbReference type="InterPro" id="IPR050767">
    <property type="entry name" value="Sel1_AlgK"/>
</dbReference>
<organism evidence="1 2">
    <name type="scientific">Allosphingosinicella indica</name>
    <dbReference type="NCBI Taxonomy" id="941907"/>
    <lineage>
        <taxon>Bacteria</taxon>
        <taxon>Pseudomonadati</taxon>
        <taxon>Pseudomonadota</taxon>
        <taxon>Alphaproteobacteria</taxon>
        <taxon>Sphingomonadales</taxon>
        <taxon>Sphingomonadaceae</taxon>
        <taxon>Allosphingosinicella</taxon>
    </lineage>
</organism>
<dbReference type="STRING" id="941907.SAMN06295910_1513"/>
<dbReference type="Gene3D" id="1.25.40.10">
    <property type="entry name" value="Tetratricopeptide repeat domain"/>
    <property type="match status" value="1"/>
</dbReference>
<dbReference type="SMART" id="SM00671">
    <property type="entry name" value="SEL1"/>
    <property type="match status" value="3"/>
</dbReference>
<dbReference type="PANTHER" id="PTHR11102">
    <property type="entry name" value="SEL-1-LIKE PROTEIN"/>
    <property type="match status" value="1"/>
</dbReference>
<name>A0A1X7GC20_9SPHN</name>
<dbReference type="InterPro" id="IPR006597">
    <property type="entry name" value="Sel1-like"/>
</dbReference>
<dbReference type="SUPFAM" id="SSF81901">
    <property type="entry name" value="HCP-like"/>
    <property type="match status" value="1"/>
</dbReference>
<gene>
    <name evidence="1" type="ORF">SAMN06295910_1513</name>
</gene>
<dbReference type="PANTHER" id="PTHR11102:SF160">
    <property type="entry name" value="ERAD-ASSOCIATED E3 UBIQUITIN-PROTEIN LIGASE COMPONENT HRD3"/>
    <property type="match status" value="1"/>
</dbReference>
<dbReference type="EMBL" id="LT840185">
    <property type="protein sequence ID" value="SMF67462.1"/>
    <property type="molecule type" value="Genomic_DNA"/>
</dbReference>
<dbReference type="InterPro" id="IPR011990">
    <property type="entry name" value="TPR-like_helical_dom_sf"/>
</dbReference>
<evidence type="ECO:0000313" key="1">
    <source>
        <dbReference type="EMBL" id="SMF67462.1"/>
    </source>
</evidence>
<dbReference type="Proteomes" id="UP000192934">
    <property type="component" value="Chromosome I"/>
</dbReference>
<sequence>MFERGAALGDDYCMSRLAHMFDVGTGVPVDKDRAMRLYRRAWRIGRNIAAGNNIAILYRERGNLRAMFQWFTRVAETGDGSAQLDIAKCYLDGTGVRADRQMALRSLTAAVRSDYISEYEREEAQALLATLSLKAV</sequence>
<keyword evidence="2" id="KW-1185">Reference proteome</keyword>
<dbReference type="AlphaFoldDB" id="A0A1X7GC20"/>
<accession>A0A1X7GC20</accession>
<proteinExistence type="predicted"/>
<evidence type="ECO:0000313" key="2">
    <source>
        <dbReference type="Proteomes" id="UP000192934"/>
    </source>
</evidence>